<name>A0A1E3Q2W8_LIPST</name>
<sequence>MAIKIFDNLKDYTLKDYFPMFIVVAGYLLFRPYLMKLGGELQKREHRKVNERARAEAAAKVIAPPPPDEQFNEESTQSVWGRNARRRQKERIKEIEKAYRRKAEMEAEDESDKEIEDLLTE</sequence>
<keyword evidence="2" id="KW-1133">Transmembrane helix</keyword>
<evidence type="ECO:0000313" key="3">
    <source>
        <dbReference type="EMBL" id="ODQ72023.1"/>
    </source>
</evidence>
<dbReference type="Proteomes" id="UP000094385">
    <property type="component" value="Unassembled WGS sequence"/>
</dbReference>
<dbReference type="STRING" id="675824.A0A1E3Q2W8"/>
<keyword evidence="4" id="KW-1185">Reference proteome</keyword>
<dbReference type="GO" id="GO:0015031">
    <property type="term" value="P:protein transport"/>
    <property type="evidence" value="ECO:0007669"/>
    <property type="project" value="TreeGrafter"/>
</dbReference>
<accession>A0A1E3Q2W8</accession>
<feature type="transmembrane region" description="Helical" evidence="2">
    <location>
        <begin position="17"/>
        <end position="34"/>
    </location>
</feature>
<dbReference type="PANTHER" id="PTHR28199">
    <property type="entry name" value="PROCESSING OF GAS1 AND ALP PROTEIN 2"/>
    <property type="match status" value="1"/>
</dbReference>
<dbReference type="InterPro" id="IPR011431">
    <property type="entry name" value="Trafficking_Pga2"/>
</dbReference>
<evidence type="ECO:0000256" key="1">
    <source>
        <dbReference type="SAM" id="MobiDB-lite"/>
    </source>
</evidence>
<dbReference type="AlphaFoldDB" id="A0A1E3Q2W8"/>
<evidence type="ECO:0000256" key="2">
    <source>
        <dbReference type="SAM" id="Phobius"/>
    </source>
</evidence>
<protein>
    <submittedName>
        <fullName evidence="3">Uncharacterized protein</fullName>
    </submittedName>
</protein>
<organism evidence="3 4">
    <name type="scientific">Lipomyces starkeyi NRRL Y-11557</name>
    <dbReference type="NCBI Taxonomy" id="675824"/>
    <lineage>
        <taxon>Eukaryota</taxon>
        <taxon>Fungi</taxon>
        <taxon>Dikarya</taxon>
        <taxon>Ascomycota</taxon>
        <taxon>Saccharomycotina</taxon>
        <taxon>Lipomycetes</taxon>
        <taxon>Lipomycetales</taxon>
        <taxon>Lipomycetaceae</taxon>
        <taxon>Lipomyces</taxon>
    </lineage>
</organism>
<gene>
    <name evidence="3" type="ORF">LIPSTDRAFT_64228</name>
</gene>
<reference evidence="3 4" key="1">
    <citation type="journal article" date="2016" name="Proc. Natl. Acad. Sci. U.S.A.">
        <title>Comparative genomics of biotechnologically important yeasts.</title>
        <authorList>
            <person name="Riley R."/>
            <person name="Haridas S."/>
            <person name="Wolfe K.H."/>
            <person name="Lopes M.R."/>
            <person name="Hittinger C.T."/>
            <person name="Goeker M."/>
            <person name="Salamov A.A."/>
            <person name="Wisecaver J.H."/>
            <person name="Long T.M."/>
            <person name="Calvey C.H."/>
            <person name="Aerts A.L."/>
            <person name="Barry K.W."/>
            <person name="Choi C."/>
            <person name="Clum A."/>
            <person name="Coughlan A.Y."/>
            <person name="Deshpande S."/>
            <person name="Douglass A.P."/>
            <person name="Hanson S.J."/>
            <person name="Klenk H.-P."/>
            <person name="LaButti K.M."/>
            <person name="Lapidus A."/>
            <person name="Lindquist E.A."/>
            <person name="Lipzen A.M."/>
            <person name="Meier-Kolthoff J.P."/>
            <person name="Ohm R.A."/>
            <person name="Otillar R.P."/>
            <person name="Pangilinan J.L."/>
            <person name="Peng Y."/>
            <person name="Rokas A."/>
            <person name="Rosa C.A."/>
            <person name="Scheuner C."/>
            <person name="Sibirny A.A."/>
            <person name="Slot J.C."/>
            <person name="Stielow J.B."/>
            <person name="Sun H."/>
            <person name="Kurtzman C.P."/>
            <person name="Blackwell M."/>
            <person name="Grigoriev I.V."/>
            <person name="Jeffries T.W."/>
        </authorList>
    </citation>
    <scope>NUCLEOTIDE SEQUENCE [LARGE SCALE GENOMIC DNA]</scope>
    <source>
        <strain evidence="3 4">NRRL Y-11557</strain>
    </source>
</reference>
<dbReference type="OrthoDB" id="4227028at2759"/>
<keyword evidence="2" id="KW-0812">Transmembrane</keyword>
<dbReference type="PIRSF" id="PIRSF022909">
    <property type="entry name" value="UCP022909"/>
    <property type="match status" value="1"/>
</dbReference>
<dbReference type="EMBL" id="KV454296">
    <property type="protein sequence ID" value="ODQ72023.1"/>
    <property type="molecule type" value="Genomic_DNA"/>
</dbReference>
<feature type="region of interest" description="Disordered" evidence="1">
    <location>
        <begin position="48"/>
        <end position="88"/>
    </location>
</feature>
<dbReference type="Pfam" id="PF07543">
    <property type="entry name" value="PGA2"/>
    <property type="match status" value="2"/>
</dbReference>
<feature type="compositionally biased region" description="Basic and acidic residues" evidence="1">
    <location>
        <begin position="48"/>
        <end position="57"/>
    </location>
</feature>
<dbReference type="PANTHER" id="PTHR28199:SF1">
    <property type="entry name" value="PROCESSING OF GAS1 AND ALP PROTEIN 2"/>
    <property type="match status" value="1"/>
</dbReference>
<keyword evidence="2" id="KW-0472">Membrane</keyword>
<proteinExistence type="predicted"/>
<evidence type="ECO:0000313" key="4">
    <source>
        <dbReference type="Proteomes" id="UP000094385"/>
    </source>
</evidence>